<protein>
    <submittedName>
        <fullName evidence="1">Uncharacterized protein</fullName>
    </submittedName>
</protein>
<keyword evidence="2" id="KW-1185">Reference proteome</keyword>
<accession>A0A672R7R8</accession>
<sequence length="88" mass="10162">DARRQVDGRFTKEPITTLAKQINIVNNRIKTTDHFHVFATKLCFIMYRKHILYLSCSFSLQTHPHTVCTHTNIHANVDSSTLMIFSVS</sequence>
<reference evidence="1" key="1">
    <citation type="submission" date="2025-08" db="UniProtKB">
        <authorList>
            <consortium name="Ensembl"/>
        </authorList>
    </citation>
    <scope>IDENTIFICATION</scope>
</reference>
<evidence type="ECO:0000313" key="1">
    <source>
        <dbReference type="Ensembl" id="ENSSGRP00000084746.1"/>
    </source>
</evidence>
<dbReference type="InParanoid" id="A0A672R7R8"/>
<dbReference type="AlphaFoldDB" id="A0A672R7R8"/>
<reference evidence="1" key="2">
    <citation type="submission" date="2025-09" db="UniProtKB">
        <authorList>
            <consortium name="Ensembl"/>
        </authorList>
    </citation>
    <scope>IDENTIFICATION</scope>
</reference>
<proteinExistence type="predicted"/>
<evidence type="ECO:0000313" key="2">
    <source>
        <dbReference type="Proteomes" id="UP000472262"/>
    </source>
</evidence>
<name>A0A672R7R8_SINGR</name>
<organism evidence="1 2">
    <name type="scientific">Sinocyclocheilus grahami</name>
    <name type="common">Dianchi golden-line fish</name>
    <name type="synonym">Barbus grahami</name>
    <dbReference type="NCBI Taxonomy" id="75366"/>
    <lineage>
        <taxon>Eukaryota</taxon>
        <taxon>Metazoa</taxon>
        <taxon>Chordata</taxon>
        <taxon>Craniata</taxon>
        <taxon>Vertebrata</taxon>
        <taxon>Euteleostomi</taxon>
        <taxon>Actinopterygii</taxon>
        <taxon>Neopterygii</taxon>
        <taxon>Teleostei</taxon>
        <taxon>Ostariophysi</taxon>
        <taxon>Cypriniformes</taxon>
        <taxon>Cyprinidae</taxon>
        <taxon>Cyprininae</taxon>
        <taxon>Sinocyclocheilus</taxon>
    </lineage>
</organism>
<dbReference type="Proteomes" id="UP000472262">
    <property type="component" value="Unassembled WGS sequence"/>
</dbReference>
<dbReference type="Ensembl" id="ENSSGRT00000090242.1">
    <property type="protein sequence ID" value="ENSSGRP00000084746.1"/>
    <property type="gene ID" value="ENSSGRG00000042764.1"/>
</dbReference>